<evidence type="ECO:0000313" key="2">
    <source>
        <dbReference type="EMBL" id="MFG6433548.1"/>
    </source>
</evidence>
<gene>
    <name evidence="2" type="ORF">ACG00Y_26810</name>
</gene>
<feature type="compositionally biased region" description="Polar residues" evidence="1">
    <location>
        <begin position="126"/>
        <end position="143"/>
    </location>
</feature>
<reference evidence="2 3" key="1">
    <citation type="submission" date="2024-08" db="EMBL/GenBank/DDBJ databases">
        <authorList>
            <person name="Lu H."/>
        </authorList>
    </citation>
    <scope>NUCLEOTIDE SEQUENCE [LARGE SCALE GENOMIC DNA]</scope>
    <source>
        <strain evidence="2 3">LYH14W</strain>
    </source>
</reference>
<protein>
    <submittedName>
        <fullName evidence="2">Uncharacterized protein</fullName>
    </submittedName>
</protein>
<dbReference type="Proteomes" id="UP001606210">
    <property type="component" value="Unassembled WGS sequence"/>
</dbReference>
<dbReference type="EMBL" id="JBIGHV010000013">
    <property type="protein sequence ID" value="MFG6433548.1"/>
    <property type="molecule type" value="Genomic_DNA"/>
</dbReference>
<comment type="caution">
    <text evidence="2">The sequence shown here is derived from an EMBL/GenBank/DDBJ whole genome shotgun (WGS) entry which is preliminary data.</text>
</comment>
<name>A0ABW7FA92_9BURK</name>
<evidence type="ECO:0000313" key="3">
    <source>
        <dbReference type="Proteomes" id="UP001606210"/>
    </source>
</evidence>
<proteinExistence type="predicted"/>
<keyword evidence="3" id="KW-1185">Reference proteome</keyword>
<organism evidence="2 3">
    <name type="scientific">Pelomonas parva</name>
    <dbReference type="NCBI Taxonomy" id="3299032"/>
    <lineage>
        <taxon>Bacteria</taxon>
        <taxon>Pseudomonadati</taxon>
        <taxon>Pseudomonadota</taxon>
        <taxon>Betaproteobacteria</taxon>
        <taxon>Burkholderiales</taxon>
        <taxon>Sphaerotilaceae</taxon>
        <taxon>Roseateles</taxon>
    </lineage>
</organism>
<accession>A0ABW7FA92</accession>
<dbReference type="RefSeq" id="WP_394484375.1">
    <property type="nucleotide sequence ID" value="NZ_JBIGHV010000013.1"/>
</dbReference>
<sequence>MAEDDNASRMVEALQDAPSMQLYQMRALIDVLLDDPKRQMAARMKLHLGQAVQFIDHRTGQIRHGKLIARHDKQATVLEEDVRRTWKIPYVAIDTLATEPGVQAYEPPPEPAAQTANAALRLATRSPSTTPKGRRWSASSPESTVAPRRCKPWTVATGALTSNCSATSSTFKG</sequence>
<evidence type="ECO:0000256" key="1">
    <source>
        <dbReference type="SAM" id="MobiDB-lite"/>
    </source>
</evidence>
<feature type="region of interest" description="Disordered" evidence="1">
    <location>
        <begin position="124"/>
        <end position="149"/>
    </location>
</feature>